<dbReference type="AlphaFoldDB" id="A0AAD8TLU9"/>
<gene>
    <name evidence="2" type="ORF">QYE76_046297</name>
</gene>
<sequence length="579" mass="63692">MDPDEMHQAADLSMEILHQILALENRLSQTGFPDPADHLALVELKSDALMFRDEICRLSGRNLLTETSPVPAVSPPMSMAAGCSTGGSSPIANLGPVPGLDSEEKLYAAGAFEYHDMSIGRSNDEILEETIQMLAEGIVLKCEAEGPDLSRMLQVKETRKEAKVALRFGLDFALFGKYIDELQRELRNIISAFSPENSDVRSSMITLAKEPCLHGVAKLRWISELISMLRMMDSDLDSQVKSRMLELKSESFLSSLKKEEGSIGTGVSGEATAFAAYRLCWERHWGDSYSFEDQTLVSPMQFTHCMPSCVPVDAVAGSTLQIYSIKVSVKASAEVAWPLNVYGLVTARDSVDRRRNPLFIRRRNYCQIVTKDDPFLHLTGPVRAIVAMDTVYIETELKAKGSRSSEDVVLASTVINSYPGDEFSTSLAENKHCTIELCFEKLEKSVQATIVSVVVTSNPGSAPFPYGGKITCSSLPCGAIRNLGGISPRQAMVFDSENGQLIKDRGGHLDLARRVLSVELGGELQFHIQRYSQPGSAEVDAQVLRFTPRKWNITKSKCSLDDGSSVVITVAWSLICRRC</sequence>
<evidence type="ECO:0000259" key="1">
    <source>
        <dbReference type="Pfam" id="PF20241"/>
    </source>
</evidence>
<feature type="domain" description="DUF6598" evidence="1">
    <location>
        <begin position="319"/>
        <end position="569"/>
    </location>
</feature>
<proteinExistence type="predicted"/>
<organism evidence="2 3">
    <name type="scientific">Lolium multiflorum</name>
    <name type="common">Italian ryegrass</name>
    <name type="synonym">Lolium perenne subsp. multiflorum</name>
    <dbReference type="NCBI Taxonomy" id="4521"/>
    <lineage>
        <taxon>Eukaryota</taxon>
        <taxon>Viridiplantae</taxon>
        <taxon>Streptophyta</taxon>
        <taxon>Embryophyta</taxon>
        <taxon>Tracheophyta</taxon>
        <taxon>Spermatophyta</taxon>
        <taxon>Magnoliopsida</taxon>
        <taxon>Liliopsida</taxon>
        <taxon>Poales</taxon>
        <taxon>Poaceae</taxon>
        <taxon>BOP clade</taxon>
        <taxon>Pooideae</taxon>
        <taxon>Poodae</taxon>
        <taxon>Poeae</taxon>
        <taxon>Poeae Chloroplast Group 2 (Poeae type)</taxon>
        <taxon>Loliodinae</taxon>
        <taxon>Loliinae</taxon>
        <taxon>Lolium</taxon>
    </lineage>
</organism>
<keyword evidence="3" id="KW-1185">Reference proteome</keyword>
<dbReference type="InterPro" id="IPR046533">
    <property type="entry name" value="DUF6598"/>
</dbReference>
<accession>A0AAD8TLU9</accession>
<dbReference type="PANTHER" id="PTHR33065">
    <property type="entry name" value="OS07G0486400 PROTEIN"/>
    <property type="match status" value="1"/>
</dbReference>
<dbReference type="PANTHER" id="PTHR33065:SF154">
    <property type="entry name" value="DUF6598 DOMAIN-CONTAINING PROTEIN"/>
    <property type="match status" value="1"/>
</dbReference>
<protein>
    <recommendedName>
        <fullName evidence="1">DUF6598 domain-containing protein</fullName>
    </recommendedName>
</protein>
<dbReference type="EMBL" id="JAUUTY010000002">
    <property type="protein sequence ID" value="KAK1685449.1"/>
    <property type="molecule type" value="Genomic_DNA"/>
</dbReference>
<dbReference type="Proteomes" id="UP001231189">
    <property type="component" value="Unassembled WGS sequence"/>
</dbReference>
<dbReference type="Pfam" id="PF20241">
    <property type="entry name" value="DUF6598"/>
    <property type="match status" value="1"/>
</dbReference>
<name>A0AAD8TLU9_LOLMU</name>
<comment type="caution">
    <text evidence="2">The sequence shown here is derived from an EMBL/GenBank/DDBJ whole genome shotgun (WGS) entry which is preliminary data.</text>
</comment>
<evidence type="ECO:0000313" key="3">
    <source>
        <dbReference type="Proteomes" id="UP001231189"/>
    </source>
</evidence>
<evidence type="ECO:0000313" key="2">
    <source>
        <dbReference type="EMBL" id="KAK1685449.1"/>
    </source>
</evidence>
<reference evidence="2" key="1">
    <citation type="submission" date="2023-07" db="EMBL/GenBank/DDBJ databases">
        <title>A chromosome-level genome assembly of Lolium multiflorum.</title>
        <authorList>
            <person name="Chen Y."/>
            <person name="Copetti D."/>
            <person name="Kolliker R."/>
            <person name="Studer B."/>
        </authorList>
    </citation>
    <scope>NUCLEOTIDE SEQUENCE</scope>
    <source>
        <strain evidence="2">02402/16</strain>
        <tissue evidence="2">Leaf</tissue>
    </source>
</reference>